<feature type="region of interest" description="Disordered" evidence="4">
    <location>
        <begin position="1"/>
        <end position="31"/>
    </location>
</feature>
<comment type="cofactor">
    <cofactor evidence="1">
        <name>Mg(2+)</name>
        <dbReference type="ChEBI" id="CHEBI:18420"/>
    </cofactor>
</comment>
<comment type="caution">
    <text evidence="6">The sequence shown here is derived from an EMBL/GenBank/DDBJ whole genome shotgun (WGS) entry which is preliminary data.</text>
</comment>
<dbReference type="Proteomes" id="UP000315112">
    <property type="component" value="Unassembled WGS sequence"/>
</dbReference>
<dbReference type="SMART" id="SM00990">
    <property type="entry name" value="VRR_NUC"/>
    <property type="match status" value="1"/>
</dbReference>
<evidence type="ECO:0000313" key="7">
    <source>
        <dbReference type="Proteomes" id="UP000315112"/>
    </source>
</evidence>
<dbReference type="GO" id="GO:0004518">
    <property type="term" value="F:nuclease activity"/>
    <property type="evidence" value="ECO:0007669"/>
    <property type="project" value="UniProtKB-KW"/>
</dbReference>
<sequence>MTGPGSSLPPLGSGGMSPEGTTTTVRIHRPGLEPEDQKVLCSAICKCKDTPGIGKDGRSLKQSCVSGRLKALDEALAHRSIYKPEVNYDMTQRPPAPIMDSSVGTKGHDWLPGWIRKYWETPPEGGRRRPPFQPGEGFIRRPDVVIVKDPAQPPTQDNIKKIVEIKFPPDKPNREQTFAYARIADDESKVEVMGPDDCNCSQPESESNKVPAEQLGPAAAAAGALLYFLLTRRPPPRPVMGF</sequence>
<dbReference type="GO" id="GO:0016788">
    <property type="term" value="F:hydrolase activity, acting on ester bonds"/>
    <property type="evidence" value="ECO:0007669"/>
    <property type="project" value="InterPro"/>
</dbReference>
<accession>A0A562Q405</accession>
<protein>
    <submittedName>
        <fullName evidence="6">VRR-NUC domain-containing protein</fullName>
    </submittedName>
</protein>
<keyword evidence="2" id="KW-0540">Nuclease</keyword>
<feature type="compositionally biased region" description="Low complexity" evidence="4">
    <location>
        <begin position="1"/>
        <end position="11"/>
    </location>
</feature>
<evidence type="ECO:0000259" key="5">
    <source>
        <dbReference type="SMART" id="SM00990"/>
    </source>
</evidence>
<dbReference type="AlphaFoldDB" id="A0A562Q405"/>
<evidence type="ECO:0000256" key="2">
    <source>
        <dbReference type="ARBA" id="ARBA00022722"/>
    </source>
</evidence>
<organism evidence="6 7">
    <name type="scientific">Pseudoduganella flava</name>
    <dbReference type="NCBI Taxonomy" id="871742"/>
    <lineage>
        <taxon>Bacteria</taxon>
        <taxon>Pseudomonadati</taxon>
        <taxon>Pseudomonadota</taxon>
        <taxon>Betaproteobacteria</taxon>
        <taxon>Burkholderiales</taxon>
        <taxon>Oxalobacteraceae</taxon>
        <taxon>Telluria group</taxon>
        <taxon>Pseudoduganella</taxon>
    </lineage>
</organism>
<keyword evidence="3" id="KW-0378">Hydrolase</keyword>
<feature type="domain" description="VRR-NUC" evidence="5">
    <location>
        <begin position="79"/>
        <end position="197"/>
    </location>
</feature>
<evidence type="ECO:0000313" key="6">
    <source>
        <dbReference type="EMBL" id="TWI51491.1"/>
    </source>
</evidence>
<dbReference type="EMBL" id="VLKW01000001">
    <property type="protein sequence ID" value="TWI51491.1"/>
    <property type="molecule type" value="Genomic_DNA"/>
</dbReference>
<name>A0A562Q405_9BURK</name>
<gene>
    <name evidence="6" type="ORF">IP92_00478</name>
</gene>
<reference evidence="6 7" key="1">
    <citation type="journal article" date="2015" name="Stand. Genomic Sci.">
        <title>Genomic Encyclopedia of Bacterial and Archaeal Type Strains, Phase III: the genomes of soil and plant-associated and newly described type strains.</title>
        <authorList>
            <person name="Whitman W.B."/>
            <person name="Woyke T."/>
            <person name="Klenk H.P."/>
            <person name="Zhou Y."/>
            <person name="Lilburn T.G."/>
            <person name="Beck B.J."/>
            <person name="De Vos P."/>
            <person name="Vandamme P."/>
            <person name="Eisen J.A."/>
            <person name="Garrity G."/>
            <person name="Hugenholtz P."/>
            <person name="Kyrpides N.C."/>
        </authorList>
    </citation>
    <scope>NUCLEOTIDE SEQUENCE [LARGE SCALE GENOMIC DNA]</scope>
    <source>
        <strain evidence="6 7">CGMCC 1.10685</strain>
    </source>
</reference>
<evidence type="ECO:0000256" key="3">
    <source>
        <dbReference type="ARBA" id="ARBA00022801"/>
    </source>
</evidence>
<proteinExistence type="predicted"/>
<dbReference type="InterPro" id="IPR014883">
    <property type="entry name" value="VRR_NUC"/>
</dbReference>
<evidence type="ECO:0000256" key="1">
    <source>
        <dbReference type="ARBA" id="ARBA00001946"/>
    </source>
</evidence>
<dbReference type="Pfam" id="PF08774">
    <property type="entry name" value="VRR_NUC"/>
    <property type="match status" value="1"/>
</dbReference>
<evidence type="ECO:0000256" key="4">
    <source>
        <dbReference type="SAM" id="MobiDB-lite"/>
    </source>
</evidence>